<organism evidence="1 2">
    <name type="scientific">Zizania palustris</name>
    <name type="common">Northern wild rice</name>
    <dbReference type="NCBI Taxonomy" id="103762"/>
    <lineage>
        <taxon>Eukaryota</taxon>
        <taxon>Viridiplantae</taxon>
        <taxon>Streptophyta</taxon>
        <taxon>Embryophyta</taxon>
        <taxon>Tracheophyta</taxon>
        <taxon>Spermatophyta</taxon>
        <taxon>Magnoliopsida</taxon>
        <taxon>Liliopsida</taxon>
        <taxon>Poales</taxon>
        <taxon>Poaceae</taxon>
        <taxon>BOP clade</taxon>
        <taxon>Oryzoideae</taxon>
        <taxon>Oryzeae</taxon>
        <taxon>Zizaniinae</taxon>
        <taxon>Zizania</taxon>
    </lineage>
</organism>
<dbReference type="EMBL" id="JAAALK010000086">
    <property type="protein sequence ID" value="KAG8081923.1"/>
    <property type="molecule type" value="Genomic_DNA"/>
</dbReference>
<dbReference type="Proteomes" id="UP000729402">
    <property type="component" value="Unassembled WGS sequence"/>
</dbReference>
<name>A0A8J5SWC3_ZIZPA</name>
<sequence>MLHQENNESFLRRHIEQLACGSPRGMDNITQISFLRDTTPQKGQGNPPTCLVNTVVPSSLMASGVKEALAVDHKRSAPMEIPHVVECKRLKHNDHIIPEKYHCTEDADEYVPDYPTNIRCDRSFNPPAYESEESEDEGLNSPVHFSIAHNYVEENQCSPSLYRREEIFSSMGTRLMRKPVPIGSNHQAELPECRSGSKSGFMDHHSVLSSPSHICYEIKEDEGSKWIRNCVMPMPGPSALSSSFRPVYHKAGCGCIDEDSINCVRKHVREARLKLEGALGRDTFKELGFYDMGEEVASRWTEEEEHIFQEVVSSNPASLGRNFWDELPLAFPCKSSKELVSYYFNVFILRKRAGQNRSDPINVDSDNDEWEESDDDEFVSARRADKDLLLESLTDQDEGVCNHVLEQNIYEESDEEDELDYGSGHEQENCCNVVEGAAVTTEVPPEISFMDQNRQIFRFDEYVQDDSCTSFEAQQVCVVDGTPTDFAEEHGYFGSHCDLKAWEFGFTGKHEDEFLSTNNVIEEVFGKGYCENENDAANDQDDIF</sequence>
<protein>
    <recommendedName>
        <fullName evidence="3">Myb-like domain-containing protein</fullName>
    </recommendedName>
</protein>
<dbReference type="PANTHER" id="PTHR46872">
    <property type="entry name" value="DNA BINDING PROTEIN"/>
    <property type="match status" value="1"/>
</dbReference>
<evidence type="ECO:0008006" key="3">
    <source>
        <dbReference type="Google" id="ProtNLM"/>
    </source>
</evidence>
<evidence type="ECO:0000313" key="2">
    <source>
        <dbReference type="Proteomes" id="UP000729402"/>
    </source>
</evidence>
<comment type="caution">
    <text evidence="1">The sequence shown here is derived from an EMBL/GenBank/DDBJ whole genome shotgun (WGS) entry which is preliminary data.</text>
</comment>
<dbReference type="InterPro" id="IPR001005">
    <property type="entry name" value="SANT/Myb"/>
</dbReference>
<proteinExistence type="predicted"/>
<dbReference type="AlphaFoldDB" id="A0A8J5SWC3"/>
<dbReference type="CDD" id="cd00167">
    <property type="entry name" value="SANT"/>
    <property type="match status" value="1"/>
</dbReference>
<keyword evidence="2" id="KW-1185">Reference proteome</keyword>
<reference evidence="1" key="1">
    <citation type="journal article" date="2021" name="bioRxiv">
        <title>Whole Genome Assembly and Annotation of Northern Wild Rice, Zizania palustris L., Supports a Whole Genome Duplication in the Zizania Genus.</title>
        <authorList>
            <person name="Haas M."/>
            <person name="Kono T."/>
            <person name="Macchietto M."/>
            <person name="Millas R."/>
            <person name="McGilp L."/>
            <person name="Shao M."/>
            <person name="Duquette J."/>
            <person name="Hirsch C.N."/>
            <person name="Kimball J."/>
        </authorList>
    </citation>
    <scope>NUCLEOTIDE SEQUENCE</scope>
    <source>
        <tissue evidence="1">Fresh leaf tissue</tissue>
    </source>
</reference>
<dbReference type="PANTHER" id="PTHR46872:SF10">
    <property type="entry name" value="MYB-LIKE DOMAIN-CONTAINING PROTEIN"/>
    <property type="match status" value="1"/>
</dbReference>
<gene>
    <name evidence="1" type="ORF">GUJ93_ZPchr0014g46596</name>
</gene>
<accession>A0A8J5SWC3</accession>
<dbReference type="EMBL" id="JAAALK010000086">
    <property type="protein sequence ID" value="KAG8081920.1"/>
    <property type="molecule type" value="Genomic_DNA"/>
</dbReference>
<evidence type="ECO:0000313" key="1">
    <source>
        <dbReference type="EMBL" id="KAG8081920.1"/>
    </source>
</evidence>
<dbReference type="OrthoDB" id="1908944at2759"/>
<reference evidence="1" key="2">
    <citation type="submission" date="2021-02" db="EMBL/GenBank/DDBJ databases">
        <authorList>
            <person name="Kimball J.A."/>
            <person name="Haas M.W."/>
            <person name="Macchietto M."/>
            <person name="Kono T."/>
            <person name="Duquette J."/>
            <person name="Shao M."/>
        </authorList>
    </citation>
    <scope>NUCLEOTIDE SEQUENCE</scope>
    <source>
        <tissue evidence="1">Fresh leaf tissue</tissue>
    </source>
</reference>